<evidence type="ECO:0000313" key="2">
    <source>
        <dbReference type="EMBL" id="KUJ45467.1"/>
    </source>
</evidence>
<proteinExistence type="predicted"/>
<organism evidence="2 3">
    <name type="scientific">Micromonospora maris</name>
    <dbReference type="NCBI Taxonomy" id="1003110"/>
    <lineage>
        <taxon>Bacteria</taxon>
        <taxon>Bacillati</taxon>
        <taxon>Actinomycetota</taxon>
        <taxon>Actinomycetes</taxon>
        <taxon>Micromonosporales</taxon>
        <taxon>Micromonosporaceae</taxon>
        <taxon>Micromonospora</taxon>
    </lineage>
</organism>
<feature type="transmembrane region" description="Helical" evidence="1">
    <location>
        <begin position="54"/>
        <end position="74"/>
    </location>
</feature>
<gene>
    <name evidence="2" type="ORF">ADL17_20645</name>
</gene>
<dbReference type="Proteomes" id="UP000053246">
    <property type="component" value="Unassembled WGS sequence"/>
</dbReference>
<evidence type="ECO:0000313" key="3">
    <source>
        <dbReference type="Proteomes" id="UP000053246"/>
    </source>
</evidence>
<name>A0A9X0I2B6_9ACTN</name>
<feature type="transmembrane region" description="Helical" evidence="1">
    <location>
        <begin position="28"/>
        <end position="48"/>
    </location>
</feature>
<reference evidence="2 3" key="1">
    <citation type="submission" date="2015-10" db="EMBL/GenBank/DDBJ databases">
        <authorList>
            <person name="Ju K.-S."/>
            <person name="Doroghazi J.R."/>
            <person name="Metcalf W.W."/>
        </authorList>
    </citation>
    <scope>NUCLEOTIDE SEQUENCE [LARGE SCALE GENOMIC DNA]</scope>
    <source>
        <strain evidence="2 3">NRRL B-24793</strain>
    </source>
</reference>
<keyword evidence="1" id="KW-0812">Transmembrane</keyword>
<feature type="transmembrane region" description="Helical" evidence="1">
    <location>
        <begin position="86"/>
        <end position="107"/>
    </location>
</feature>
<sequence length="175" mass="19101">MADGELPEHARRRQLIRRYVDRKVVWRARIYAAVFVVTLGVTLVDAVVAGGWTWLRALVGIVAGVVVGVAASRMSRLRWDGFEQRVVGRIDAIGVVVLVCYLTFSFLRARIVGLWVPASQVAATSMGLLSGAMLGQILGIRRGLRLLGRRLLAQPTETTATGSPADGDHDRDPTR</sequence>
<protein>
    <submittedName>
        <fullName evidence="2">Uncharacterized protein</fullName>
    </submittedName>
</protein>
<accession>A0A9X0I2B6</accession>
<dbReference type="EMBL" id="LMWI01000002">
    <property type="protein sequence ID" value="KUJ45467.1"/>
    <property type="molecule type" value="Genomic_DNA"/>
</dbReference>
<keyword evidence="1" id="KW-1133">Transmembrane helix</keyword>
<comment type="caution">
    <text evidence="2">The sequence shown here is derived from an EMBL/GenBank/DDBJ whole genome shotgun (WGS) entry which is preliminary data.</text>
</comment>
<evidence type="ECO:0000256" key="1">
    <source>
        <dbReference type="SAM" id="Phobius"/>
    </source>
</evidence>
<dbReference type="AlphaFoldDB" id="A0A9X0I2B6"/>
<keyword evidence="1" id="KW-0472">Membrane</keyword>
<feature type="transmembrane region" description="Helical" evidence="1">
    <location>
        <begin position="119"/>
        <end position="140"/>
    </location>
</feature>
<dbReference type="RefSeq" id="WP_013734860.1">
    <property type="nucleotide sequence ID" value="NZ_LMWI01000002.1"/>
</dbReference>
<keyword evidence="3" id="KW-1185">Reference proteome</keyword>